<name>A0A1M6BDY5_MALRU</name>
<gene>
    <name evidence="2" type="ORF">SAMN02745165_00135</name>
</gene>
<evidence type="ECO:0000313" key="3">
    <source>
        <dbReference type="Proteomes" id="UP000184171"/>
    </source>
</evidence>
<dbReference type="Proteomes" id="UP000184171">
    <property type="component" value="Unassembled WGS sequence"/>
</dbReference>
<evidence type="ECO:0000313" key="2">
    <source>
        <dbReference type="EMBL" id="SHI46896.1"/>
    </source>
</evidence>
<dbReference type="EMBL" id="FQZT01000001">
    <property type="protein sequence ID" value="SHI46896.1"/>
    <property type="molecule type" value="Genomic_DNA"/>
</dbReference>
<dbReference type="Pfam" id="PF09723">
    <property type="entry name" value="Zn_ribbon_8"/>
    <property type="match status" value="1"/>
</dbReference>
<accession>A0A1M6BDY5</accession>
<dbReference type="PANTHER" id="PTHR34404:SF2">
    <property type="entry name" value="CONSERVED SERINE RICH PROTEIN"/>
    <property type="match status" value="1"/>
</dbReference>
<dbReference type="PANTHER" id="PTHR34404">
    <property type="entry name" value="REGULATORY PROTEIN, FMDB FAMILY"/>
    <property type="match status" value="1"/>
</dbReference>
<dbReference type="NCBIfam" id="TIGR02605">
    <property type="entry name" value="CxxC_CxxC_SSSS"/>
    <property type="match status" value="1"/>
</dbReference>
<dbReference type="STRING" id="1122189.SAMN02745165_00135"/>
<sequence length="80" mass="8617">MPLYEYECESCGLQFEVRQKFSDKPVSECRECGGSVKKMISQTGFALKGGGWYQQGYSQPSSCSAEKSDACAGCPKAANG</sequence>
<keyword evidence="3" id="KW-1185">Reference proteome</keyword>
<proteinExistence type="predicted"/>
<dbReference type="OrthoDB" id="9813321at2"/>
<evidence type="ECO:0000259" key="1">
    <source>
        <dbReference type="SMART" id="SM00834"/>
    </source>
</evidence>
<reference evidence="2 3" key="1">
    <citation type="submission" date="2016-11" db="EMBL/GenBank/DDBJ databases">
        <authorList>
            <person name="Jaros S."/>
            <person name="Januszkiewicz K."/>
            <person name="Wedrychowicz H."/>
        </authorList>
    </citation>
    <scope>NUCLEOTIDE SEQUENCE [LARGE SCALE GENOMIC DNA]</scope>
    <source>
        <strain evidence="2 3">DSM 5091</strain>
    </source>
</reference>
<organism evidence="2 3">
    <name type="scientific">Malonomonas rubra DSM 5091</name>
    <dbReference type="NCBI Taxonomy" id="1122189"/>
    <lineage>
        <taxon>Bacteria</taxon>
        <taxon>Pseudomonadati</taxon>
        <taxon>Thermodesulfobacteriota</taxon>
        <taxon>Desulfuromonadia</taxon>
        <taxon>Desulfuromonadales</taxon>
        <taxon>Geopsychrobacteraceae</taxon>
        <taxon>Malonomonas</taxon>
    </lineage>
</organism>
<dbReference type="RefSeq" id="WP_072904823.1">
    <property type="nucleotide sequence ID" value="NZ_FQZT01000001.1"/>
</dbReference>
<feature type="domain" description="Putative regulatory protein FmdB zinc ribbon" evidence="1">
    <location>
        <begin position="1"/>
        <end position="41"/>
    </location>
</feature>
<dbReference type="AlphaFoldDB" id="A0A1M6BDY5"/>
<protein>
    <submittedName>
        <fullName evidence="2">Putative regulatory protein, FmdB family</fullName>
    </submittedName>
</protein>
<dbReference type="SMART" id="SM00834">
    <property type="entry name" value="CxxC_CXXC_SSSS"/>
    <property type="match status" value="1"/>
</dbReference>
<dbReference type="InterPro" id="IPR013429">
    <property type="entry name" value="Regulatory_FmdB_Zinc_ribbon"/>
</dbReference>